<name>B6QES0_TALMQ</name>
<feature type="transmembrane region" description="Helical" evidence="3">
    <location>
        <begin position="402"/>
        <end position="420"/>
    </location>
</feature>
<feature type="transmembrane region" description="Helical" evidence="3">
    <location>
        <begin position="244"/>
        <end position="262"/>
    </location>
</feature>
<reference evidence="6" key="1">
    <citation type="journal article" date="2015" name="Genome Announc.">
        <title>Genome sequence of the AIDS-associated pathogen Penicillium marneffei (ATCC18224) and its near taxonomic relative Talaromyces stipitatus (ATCC10500).</title>
        <authorList>
            <person name="Nierman W.C."/>
            <person name="Fedorova-Abrams N.D."/>
            <person name="Andrianopoulos A."/>
        </authorList>
    </citation>
    <scope>NUCLEOTIDE SEQUENCE [LARGE SCALE GENOMIC DNA]</scope>
    <source>
        <strain evidence="6">ATCC 18224 / CBS 334.59 / QM 7333</strain>
    </source>
</reference>
<dbReference type="PROSITE" id="PS50850">
    <property type="entry name" value="MFS"/>
    <property type="match status" value="1"/>
</dbReference>
<keyword evidence="3" id="KW-0472">Membrane</keyword>
<dbReference type="VEuPathDB" id="FungiDB:PMAA_080260"/>
<feature type="transmembrane region" description="Helical" evidence="3">
    <location>
        <begin position="310"/>
        <end position="330"/>
    </location>
</feature>
<evidence type="ECO:0000313" key="5">
    <source>
        <dbReference type="EMBL" id="EEA24007.1"/>
    </source>
</evidence>
<dbReference type="PANTHER" id="PTHR11360:SF234">
    <property type="entry name" value="MFS-TYPE TRANSPORTER DBAD-RELATED"/>
    <property type="match status" value="1"/>
</dbReference>
<keyword evidence="3" id="KW-1133">Transmembrane helix</keyword>
<gene>
    <name evidence="5" type="ORF">PMAA_080260</name>
</gene>
<keyword evidence="3" id="KW-0812">Transmembrane</keyword>
<feature type="transmembrane region" description="Helical" evidence="3">
    <location>
        <begin position="46"/>
        <end position="64"/>
    </location>
</feature>
<evidence type="ECO:0000256" key="1">
    <source>
        <dbReference type="ARBA" id="ARBA00004141"/>
    </source>
</evidence>
<dbReference type="OrthoDB" id="6509908at2759"/>
<dbReference type="SUPFAM" id="SSF103473">
    <property type="entry name" value="MFS general substrate transporter"/>
    <property type="match status" value="1"/>
</dbReference>
<proteinExistence type="inferred from homology"/>
<dbReference type="Gene3D" id="1.20.1250.20">
    <property type="entry name" value="MFS general substrate transporter like domains"/>
    <property type="match status" value="1"/>
</dbReference>
<dbReference type="Proteomes" id="UP000001294">
    <property type="component" value="Unassembled WGS sequence"/>
</dbReference>
<evidence type="ECO:0000256" key="3">
    <source>
        <dbReference type="SAM" id="Phobius"/>
    </source>
</evidence>
<accession>B6QES0</accession>
<feature type="transmembrane region" description="Helical" evidence="3">
    <location>
        <begin position="111"/>
        <end position="130"/>
    </location>
</feature>
<dbReference type="HOGENOM" id="CLU_001265_1_1_1"/>
<evidence type="ECO:0000313" key="6">
    <source>
        <dbReference type="Proteomes" id="UP000001294"/>
    </source>
</evidence>
<comment type="subcellular location">
    <subcellularLocation>
        <location evidence="1">Membrane</location>
        <topology evidence="1">Multi-pass membrane protein</topology>
    </subcellularLocation>
</comment>
<evidence type="ECO:0000259" key="4">
    <source>
        <dbReference type="PROSITE" id="PS50850"/>
    </source>
</evidence>
<dbReference type="EMBL" id="DS995901">
    <property type="protein sequence ID" value="EEA24007.1"/>
    <property type="molecule type" value="Genomic_DNA"/>
</dbReference>
<feature type="transmembrane region" description="Helical" evidence="3">
    <location>
        <begin position="84"/>
        <end position="104"/>
    </location>
</feature>
<comment type="similarity">
    <text evidence="2">Belongs to the major facilitator superfamily. Monocarboxylate porter (TC 2.A.1.13) family.</text>
</comment>
<sequence>MAKSLEDVNTTTRAVGGMESTEQMLEVDDIPSSISSQDPPNGGLRAWLHVVASFCIYFNSYGISNSYGIFQTYYTEHLGFAAPKAAAIGSVQSFLMFFGAFVAGPLYDAGYYRYVLVTGSILITFGTFMQSISTQLWHFVLSQSICIGLGGGIISMLGTSMLSTYFTSKLPIASGIGTTGSGIAGILLPVLFNNLQPRIGYGWTVRVFGFMSLATLLVPVLVMRARVVAEKNRTIIDTSVFQDHPFLIFVTGNVILILGAYIPFNYVESYAVDEEITNTNIAFYILAMMNFSSLAGKVLPMLLAPRIGPFNLLLFFGVATGASSLALLGAKSLATVIVVSVIYAFLCGAFFALQPVVVIGLCPDPGLIGKRIGMAFVGLSLGLLATSPIAGAFQDSVGFNGVWLWAGLTAEVGACIMIFARGKKAGWALQTKI</sequence>
<feature type="transmembrane region" description="Helical" evidence="3">
    <location>
        <begin position="336"/>
        <end position="360"/>
    </location>
</feature>
<keyword evidence="6" id="KW-1185">Reference proteome</keyword>
<dbReference type="PANTHER" id="PTHR11360">
    <property type="entry name" value="MONOCARBOXYLATE TRANSPORTER"/>
    <property type="match status" value="1"/>
</dbReference>
<dbReference type="InterPro" id="IPR020846">
    <property type="entry name" value="MFS_dom"/>
</dbReference>
<feature type="transmembrane region" description="Helical" evidence="3">
    <location>
        <begin position="136"/>
        <end position="158"/>
    </location>
</feature>
<feature type="transmembrane region" description="Helical" evidence="3">
    <location>
        <begin position="372"/>
        <end position="390"/>
    </location>
</feature>
<dbReference type="Pfam" id="PF07690">
    <property type="entry name" value="MFS_1"/>
    <property type="match status" value="1"/>
</dbReference>
<dbReference type="GO" id="GO:0022857">
    <property type="term" value="F:transmembrane transporter activity"/>
    <property type="evidence" value="ECO:0007669"/>
    <property type="project" value="InterPro"/>
</dbReference>
<dbReference type="InterPro" id="IPR036259">
    <property type="entry name" value="MFS_trans_sf"/>
</dbReference>
<evidence type="ECO:0000256" key="2">
    <source>
        <dbReference type="ARBA" id="ARBA00006727"/>
    </source>
</evidence>
<feature type="domain" description="Major facilitator superfamily (MFS) profile" evidence="4">
    <location>
        <begin position="48"/>
        <end position="425"/>
    </location>
</feature>
<organism evidence="5 6">
    <name type="scientific">Talaromyces marneffei (strain ATCC 18224 / CBS 334.59 / QM 7333)</name>
    <name type="common">Penicillium marneffei</name>
    <dbReference type="NCBI Taxonomy" id="441960"/>
    <lineage>
        <taxon>Eukaryota</taxon>
        <taxon>Fungi</taxon>
        <taxon>Dikarya</taxon>
        <taxon>Ascomycota</taxon>
        <taxon>Pezizomycotina</taxon>
        <taxon>Eurotiomycetes</taxon>
        <taxon>Eurotiomycetidae</taxon>
        <taxon>Eurotiales</taxon>
        <taxon>Trichocomaceae</taxon>
        <taxon>Talaromyces</taxon>
        <taxon>Talaromyces sect. Talaromyces</taxon>
    </lineage>
</organism>
<dbReference type="GO" id="GO:0016020">
    <property type="term" value="C:membrane"/>
    <property type="evidence" value="ECO:0007669"/>
    <property type="project" value="UniProtKB-SubCell"/>
</dbReference>
<dbReference type="InterPro" id="IPR050327">
    <property type="entry name" value="Proton-linked_MCT"/>
</dbReference>
<dbReference type="PhylomeDB" id="B6QES0"/>
<dbReference type="InterPro" id="IPR011701">
    <property type="entry name" value="MFS"/>
</dbReference>
<feature type="transmembrane region" description="Helical" evidence="3">
    <location>
        <begin position="170"/>
        <end position="191"/>
    </location>
</feature>
<protein>
    <submittedName>
        <fullName evidence="5">Monocarboxylate permease, putative</fullName>
    </submittedName>
</protein>
<feature type="transmembrane region" description="Helical" evidence="3">
    <location>
        <begin position="282"/>
        <end position="303"/>
    </location>
</feature>
<feature type="transmembrane region" description="Helical" evidence="3">
    <location>
        <begin position="203"/>
        <end position="223"/>
    </location>
</feature>
<dbReference type="AlphaFoldDB" id="B6QES0"/>